<comment type="catalytic activity">
    <reaction evidence="1">
        <text>Catalyzes the rearrangement of -S-S- bonds in proteins.</text>
        <dbReference type="EC" id="5.3.4.1"/>
    </reaction>
</comment>
<dbReference type="FunFam" id="3.40.30.10:FF:000042">
    <property type="entry name" value="protein disulfide-isomerase A2"/>
    <property type="match status" value="1"/>
</dbReference>
<evidence type="ECO:0000313" key="15">
    <source>
        <dbReference type="Ensembl" id="ENSEBUP00000012553.1"/>
    </source>
</evidence>
<dbReference type="InterPro" id="IPR036249">
    <property type="entry name" value="Thioredoxin-like_sf"/>
</dbReference>
<proteinExistence type="inferred from homology"/>
<dbReference type="Proteomes" id="UP000694388">
    <property type="component" value="Unplaced"/>
</dbReference>
<dbReference type="Pfam" id="PF13848">
    <property type="entry name" value="Thioredoxin_6"/>
    <property type="match status" value="1"/>
</dbReference>
<dbReference type="GO" id="GO:0005788">
    <property type="term" value="C:endoplasmic reticulum lumen"/>
    <property type="evidence" value="ECO:0007669"/>
    <property type="project" value="UniProtKB-SubCell"/>
</dbReference>
<evidence type="ECO:0000259" key="14">
    <source>
        <dbReference type="PROSITE" id="PS51352"/>
    </source>
</evidence>
<evidence type="ECO:0000256" key="3">
    <source>
        <dbReference type="ARBA" id="ARBA00006347"/>
    </source>
</evidence>
<dbReference type="PANTHER" id="PTHR18929">
    <property type="entry name" value="PROTEIN DISULFIDE ISOMERASE"/>
    <property type="match status" value="1"/>
</dbReference>
<protein>
    <recommendedName>
        <fullName evidence="4">protein disulfide-isomerase</fullName>
        <ecNumber evidence="4">5.3.4.1</ecNumber>
    </recommendedName>
</protein>
<dbReference type="AlphaFoldDB" id="A0A8C4QAH5"/>
<keyword evidence="7" id="KW-0256">Endoplasmic reticulum</keyword>
<feature type="disulfide bond" description="Redox-active" evidence="11">
    <location>
        <begin position="433"/>
        <end position="436"/>
    </location>
</feature>
<keyword evidence="8 11" id="KW-1015">Disulfide bond</keyword>
<dbReference type="Pfam" id="PF00085">
    <property type="entry name" value="Thioredoxin"/>
    <property type="match status" value="2"/>
</dbReference>
<keyword evidence="5 13" id="KW-0732">Signal</keyword>
<dbReference type="CDD" id="cd02961">
    <property type="entry name" value="PDI_a_family"/>
    <property type="match status" value="1"/>
</dbReference>
<dbReference type="InterPro" id="IPR005792">
    <property type="entry name" value="Prot_disulphide_isomerase"/>
</dbReference>
<evidence type="ECO:0000313" key="16">
    <source>
        <dbReference type="Proteomes" id="UP000694388"/>
    </source>
</evidence>
<dbReference type="FunFam" id="3.40.30.10:FF:000027">
    <property type="entry name" value="protein disulfide-isomerase A2"/>
    <property type="match status" value="1"/>
</dbReference>
<evidence type="ECO:0000256" key="8">
    <source>
        <dbReference type="ARBA" id="ARBA00023157"/>
    </source>
</evidence>
<evidence type="ECO:0000256" key="7">
    <source>
        <dbReference type="ARBA" id="ARBA00022824"/>
    </source>
</evidence>
<feature type="domain" description="Thioredoxin" evidence="14">
    <location>
        <begin position="382"/>
        <end position="511"/>
    </location>
</feature>
<keyword evidence="10 11" id="KW-0676">Redox-active center</keyword>
<reference evidence="15" key="1">
    <citation type="submission" date="2025-08" db="UniProtKB">
        <authorList>
            <consortium name="Ensembl"/>
        </authorList>
    </citation>
    <scope>IDENTIFICATION</scope>
</reference>
<feature type="signal peptide" evidence="13">
    <location>
        <begin position="1"/>
        <end position="23"/>
    </location>
</feature>
<dbReference type="GO" id="GO:0006457">
    <property type="term" value="P:protein folding"/>
    <property type="evidence" value="ECO:0007669"/>
    <property type="project" value="TreeGrafter"/>
</dbReference>
<evidence type="ECO:0000256" key="12">
    <source>
        <dbReference type="SAM" id="MobiDB-lite"/>
    </source>
</evidence>
<sequence length="568" mass="64181">MSRRAVSLVLMALLLLRPRDCDSISLGAGELSDPWQIWDVGEPAEFWDSRRPGDPGDQQVRVLHRSEVDEVLQWHPAVFLLFTAPWCAQCTALVEEFEMLAVRLREEALPLILTLARIDASTENELAHEFDVRGFPALRLVRKGLKHASREYTGARTATDMYAWLRRRFSALAKVLPDGEATAEFVSSLDLVVVGFFKDGAGEAAGHFMAAADEEEIIPFGITTSAEAASRFGLCGDTVVLFKKFDEGRVDHSGEMTKEAISSFVRANELPLVMEFTEKTTTKIFGGDIKAHLLLFMDHKDPSFPERMHQLRVAARDFRGKILFLTVDIGNKANERLLQYFGVQQERPSVRLISLDSDMKKYYLDAQEGIAVETLHEFCEAFLGHKLKPNLASQPLPEDWDSLPVKVLVGENFERVAFDIRKNVFVLFYVPWCGRCKSLVPVWEKLAEQLENRPEVVIAKFDGSANEMHAVKVHGYPSLRFFPAGKEQQVLSYVGELNLHGFLEYLNKEVQEASTQQEEGGESSDVGAKSMMEEATEDVEKHEEDHDAEDTREEVIEWTGRLNNRDEL</sequence>
<evidence type="ECO:0000256" key="10">
    <source>
        <dbReference type="ARBA" id="ARBA00023284"/>
    </source>
</evidence>
<evidence type="ECO:0000256" key="13">
    <source>
        <dbReference type="SAM" id="SignalP"/>
    </source>
</evidence>
<feature type="domain" description="Thioredoxin" evidence="14">
    <location>
        <begin position="38"/>
        <end position="174"/>
    </location>
</feature>
<reference evidence="15" key="2">
    <citation type="submission" date="2025-09" db="UniProtKB">
        <authorList>
            <consortium name="Ensembl"/>
        </authorList>
    </citation>
    <scope>IDENTIFICATION</scope>
</reference>
<evidence type="ECO:0000256" key="2">
    <source>
        <dbReference type="ARBA" id="ARBA00004319"/>
    </source>
</evidence>
<dbReference type="PANTHER" id="PTHR18929:SF240">
    <property type="entry name" value="PROTEIN DISULFIDE-ISOMERASE"/>
    <property type="match status" value="1"/>
</dbReference>
<dbReference type="CDD" id="cd02981">
    <property type="entry name" value="PDI_b_family"/>
    <property type="match status" value="1"/>
</dbReference>
<keyword evidence="6" id="KW-0677">Repeat</keyword>
<comment type="subcellular location">
    <subcellularLocation>
        <location evidence="2">Endoplasmic reticulum lumen</location>
    </subcellularLocation>
</comment>
<keyword evidence="16" id="KW-1185">Reference proteome</keyword>
<dbReference type="CDD" id="cd02995">
    <property type="entry name" value="PDI_a_PDI_a'_C"/>
    <property type="match status" value="1"/>
</dbReference>
<dbReference type="OMA" id="PTLKLWP"/>
<feature type="chain" id="PRO_5034783597" description="protein disulfide-isomerase" evidence="13">
    <location>
        <begin position="24"/>
        <end position="568"/>
    </location>
</feature>
<dbReference type="GO" id="GO:0034976">
    <property type="term" value="P:response to endoplasmic reticulum stress"/>
    <property type="evidence" value="ECO:0007669"/>
    <property type="project" value="TreeGrafter"/>
</dbReference>
<dbReference type="Gene3D" id="3.40.30.10">
    <property type="entry name" value="Glutaredoxin"/>
    <property type="match status" value="4"/>
</dbReference>
<evidence type="ECO:0000256" key="11">
    <source>
        <dbReference type="PIRSR" id="PIRSR605792-51"/>
    </source>
</evidence>
<dbReference type="SUPFAM" id="SSF52833">
    <property type="entry name" value="Thioredoxin-like"/>
    <property type="match status" value="4"/>
</dbReference>
<evidence type="ECO:0000256" key="9">
    <source>
        <dbReference type="ARBA" id="ARBA00023235"/>
    </source>
</evidence>
<dbReference type="GeneTree" id="ENSGT00940000157351"/>
<dbReference type="NCBIfam" id="TIGR01130">
    <property type="entry name" value="ER_PDI_fam"/>
    <property type="match status" value="1"/>
</dbReference>
<feature type="disulfide bond" description="Redox-active" evidence="11">
    <location>
        <begin position="87"/>
        <end position="90"/>
    </location>
</feature>
<evidence type="ECO:0000256" key="1">
    <source>
        <dbReference type="ARBA" id="ARBA00001182"/>
    </source>
</evidence>
<dbReference type="InterPro" id="IPR013766">
    <property type="entry name" value="Thioredoxin_domain"/>
</dbReference>
<dbReference type="CDD" id="cd02982">
    <property type="entry name" value="PDI_b'_family"/>
    <property type="match status" value="1"/>
</dbReference>
<dbReference type="EC" id="5.3.4.1" evidence="4"/>
<name>A0A8C4QAH5_EPTBU</name>
<comment type="similarity">
    <text evidence="3">Belongs to the protein disulfide isomerase family.</text>
</comment>
<keyword evidence="9" id="KW-0413">Isomerase</keyword>
<dbReference type="PROSITE" id="PS51352">
    <property type="entry name" value="THIOREDOXIN_2"/>
    <property type="match status" value="2"/>
</dbReference>
<evidence type="ECO:0000256" key="6">
    <source>
        <dbReference type="ARBA" id="ARBA00022737"/>
    </source>
</evidence>
<evidence type="ECO:0000256" key="5">
    <source>
        <dbReference type="ARBA" id="ARBA00022729"/>
    </source>
</evidence>
<dbReference type="GO" id="GO:0003756">
    <property type="term" value="F:protein disulfide isomerase activity"/>
    <property type="evidence" value="ECO:0007669"/>
    <property type="project" value="UniProtKB-EC"/>
</dbReference>
<accession>A0A8C4QAH5</accession>
<dbReference type="Ensembl" id="ENSEBUT00000013129.1">
    <property type="protein sequence ID" value="ENSEBUP00000012553.1"/>
    <property type="gene ID" value="ENSEBUG00000007977.1"/>
</dbReference>
<feature type="region of interest" description="Disordered" evidence="12">
    <location>
        <begin position="513"/>
        <end position="568"/>
    </location>
</feature>
<evidence type="ECO:0000256" key="4">
    <source>
        <dbReference type="ARBA" id="ARBA00012723"/>
    </source>
</evidence>
<organism evidence="15 16">
    <name type="scientific">Eptatretus burgeri</name>
    <name type="common">Inshore hagfish</name>
    <dbReference type="NCBI Taxonomy" id="7764"/>
    <lineage>
        <taxon>Eukaryota</taxon>
        <taxon>Metazoa</taxon>
        <taxon>Chordata</taxon>
        <taxon>Craniata</taxon>
        <taxon>Vertebrata</taxon>
        <taxon>Cyclostomata</taxon>
        <taxon>Myxini</taxon>
        <taxon>Myxiniformes</taxon>
        <taxon>Myxinidae</taxon>
        <taxon>Eptatretinae</taxon>
        <taxon>Eptatretus</taxon>
    </lineage>
</organism>